<dbReference type="AlphaFoldDB" id="A0A3G3LL39"/>
<evidence type="ECO:0000256" key="1">
    <source>
        <dbReference type="SAM" id="Phobius"/>
    </source>
</evidence>
<feature type="transmembrane region" description="Helical" evidence="1">
    <location>
        <begin position="55"/>
        <end position="75"/>
    </location>
</feature>
<feature type="domain" description="Group II intron maturase-specific" evidence="2">
    <location>
        <begin position="339"/>
        <end position="417"/>
    </location>
</feature>
<name>A0A3G3LL39_9EUGL</name>
<accession>A0A3G3LL39</accession>
<geneLocation type="chloroplast" evidence="3"/>
<organism evidence="3">
    <name type="scientific">Lepocinclis tripteris</name>
    <dbReference type="NCBI Taxonomy" id="135494"/>
    <lineage>
        <taxon>Eukaryota</taxon>
        <taxon>Discoba</taxon>
        <taxon>Euglenozoa</taxon>
        <taxon>Euglenida</taxon>
        <taxon>Spirocuta</taxon>
        <taxon>Euglenophyceae</taxon>
        <taxon>Euglenales</taxon>
        <taxon>Phacaceae</taxon>
        <taxon>Lepocinclis</taxon>
    </lineage>
</organism>
<evidence type="ECO:0000259" key="2">
    <source>
        <dbReference type="Pfam" id="PF08388"/>
    </source>
</evidence>
<feature type="transmembrane region" description="Helical" evidence="1">
    <location>
        <begin position="237"/>
        <end position="260"/>
    </location>
</feature>
<proteinExistence type="predicted"/>
<sequence>MAQYLLESCFRIYIVFCKGFFIFFLNYRIVFIFLEKKSFFLKHCISSFAVNKTYFYQRFFFSSLFLRLLIIRNLFFSFNFDFIDNKLQLVFNLHKWFILRPVVSNYIISKNLHFKYFYFPSIYELSFKGLLNCILQPYLEGIYSFSSHGFRPFRTSPDVLIEVKSKLIFTYEGNLFFARNSFSFTSTYFRLWAIKNLPFKNYFSTLTNNENLLLNLFLKDNLSSCPFSYDSNSCFNLIFPFINLSVVGLVWFIFYIYMIFMKFQILHFNNNLVFLGLDLKDLLRIKFIFFEFLRVKGILCTEKNFFISSLYEGFTFAGWNFLLTRNNVFKGVLSSENLKSYKIKLKNIFKTTLTLGPLSMLKVLNYNITIWKNSFSSSDDSFYNKTDLDIYLYKLLWRWAKRRHPRRSSTWVFSKYWQKDASLIYSQFFLLDSITGKFLFLLLHSDSKKKIFSLPSLINVHFLQNYNKCGLTWFRKNFANLQDLYKVLWKKQSGLCFCCKSFFSLIDTKFLKVSKLVSNSGEIKIILLHRYCNLI</sequence>
<dbReference type="Pfam" id="PF08388">
    <property type="entry name" value="GIIM"/>
    <property type="match status" value="1"/>
</dbReference>
<keyword evidence="3" id="KW-0934">Plastid</keyword>
<dbReference type="EMBL" id="MH898669">
    <property type="protein sequence ID" value="AYQ93417.1"/>
    <property type="molecule type" value="Genomic_DNA"/>
</dbReference>
<reference evidence="3" key="1">
    <citation type="journal article" date="2018" name="Sci. Rep.">
        <title>Dynamic evolution of inverted repeats in Euglenophyta plastid genomes.</title>
        <authorList>
            <person name="Karnkowska A."/>
            <person name="Bennett M.S."/>
            <person name="Triemer R.E."/>
        </authorList>
    </citation>
    <scope>NUCLEOTIDE SEQUENCE</scope>
</reference>
<protein>
    <submittedName>
        <fullName evidence="3">RoaA</fullName>
    </submittedName>
</protein>
<evidence type="ECO:0000313" key="3">
    <source>
        <dbReference type="EMBL" id="AYQ93417.1"/>
    </source>
</evidence>
<keyword evidence="1" id="KW-1133">Transmembrane helix</keyword>
<keyword evidence="3" id="KW-0150">Chloroplast</keyword>
<keyword evidence="1" id="KW-0472">Membrane</keyword>
<keyword evidence="1" id="KW-0812">Transmembrane</keyword>
<dbReference type="InterPro" id="IPR013597">
    <property type="entry name" value="Mat_intron_G2"/>
</dbReference>
<feature type="transmembrane region" description="Helical" evidence="1">
    <location>
        <begin position="12"/>
        <end position="34"/>
    </location>
</feature>